<name>K8FHX2_9CHLO</name>
<proteinExistence type="predicted"/>
<accession>K8FHX2</accession>
<feature type="region of interest" description="Disordered" evidence="1">
    <location>
        <begin position="1"/>
        <end position="46"/>
    </location>
</feature>
<keyword evidence="3" id="KW-1185">Reference proteome</keyword>
<gene>
    <name evidence="2" type="ORF">Bathy07g04240</name>
</gene>
<dbReference type="InterPro" id="IPR025354">
    <property type="entry name" value="DUF4258"/>
</dbReference>
<dbReference type="GeneID" id="19014913"/>
<dbReference type="RefSeq" id="XP_007512161.1">
    <property type="nucleotide sequence ID" value="XM_007512099.1"/>
</dbReference>
<dbReference type="KEGG" id="bpg:Bathy07g04240"/>
<dbReference type="Proteomes" id="UP000198341">
    <property type="component" value="Chromosome 7"/>
</dbReference>
<reference evidence="2" key="1">
    <citation type="submission" date="2011-10" db="EMBL/GenBank/DDBJ databases">
        <authorList>
            <person name="Genoscope - CEA"/>
        </authorList>
    </citation>
    <scope>NUCLEOTIDE SEQUENCE [LARGE SCALE GENOMIC DNA]</scope>
    <source>
        <strain evidence="2">RCC 1105</strain>
    </source>
</reference>
<evidence type="ECO:0008006" key="4">
    <source>
        <dbReference type="Google" id="ProtNLM"/>
    </source>
</evidence>
<organism evidence="2 3">
    <name type="scientific">Bathycoccus prasinos</name>
    <dbReference type="NCBI Taxonomy" id="41875"/>
    <lineage>
        <taxon>Eukaryota</taxon>
        <taxon>Viridiplantae</taxon>
        <taxon>Chlorophyta</taxon>
        <taxon>Mamiellophyceae</taxon>
        <taxon>Mamiellales</taxon>
        <taxon>Bathycoccaceae</taxon>
        <taxon>Bathycoccus</taxon>
    </lineage>
</organism>
<evidence type="ECO:0000256" key="1">
    <source>
        <dbReference type="SAM" id="MobiDB-lite"/>
    </source>
</evidence>
<dbReference type="AlphaFoldDB" id="K8FHX2"/>
<dbReference type="OrthoDB" id="512205at2759"/>
<evidence type="ECO:0000313" key="3">
    <source>
        <dbReference type="Proteomes" id="UP000198341"/>
    </source>
</evidence>
<dbReference type="eggNOG" id="ENOG502SYQ1">
    <property type="taxonomic scope" value="Eukaryota"/>
</dbReference>
<sequence length="169" mass="19122">MPLPKNRSRGGIGGRGGRPKRKKTFKNNAKGERNTKRREKGGGKGSTTFTKFIRAFVATAFVSCAFIFQKEEKKRKQEEEHVRNRLRSKPMSITEHGACRMDCRFVSKKDIKDALKEGRLSKRHSSFDQNKFAFEKGRVRAIFAESEGNETVSVVTVIDVETDHPCGPC</sequence>
<dbReference type="EMBL" id="FO082272">
    <property type="protein sequence ID" value="CCO66249.1"/>
    <property type="molecule type" value="Genomic_DNA"/>
</dbReference>
<dbReference type="Pfam" id="PF14076">
    <property type="entry name" value="DUF4258"/>
    <property type="match status" value="1"/>
</dbReference>
<evidence type="ECO:0000313" key="2">
    <source>
        <dbReference type="EMBL" id="CCO66249.1"/>
    </source>
</evidence>
<protein>
    <recommendedName>
        <fullName evidence="4">DUF4258 domain-containing protein</fullName>
    </recommendedName>
</protein>